<dbReference type="PANTHER" id="PTHR38050">
    <property type="match status" value="1"/>
</dbReference>
<dbReference type="PANTHER" id="PTHR38050:SF2">
    <property type="entry name" value="FERULOYL ESTERASE C-RELATED"/>
    <property type="match status" value="1"/>
</dbReference>
<gene>
    <name evidence="8" type="ORF">METZ01_LOCUS138875</name>
</gene>
<comment type="subcellular location">
    <subcellularLocation>
        <location evidence="1">Secreted</location>
    </subcellularLocation>
</comment>
<dbReference type="AlphaFoldDB" id="A0A381ZAQ0"/>
<dbReference type="GO" id="GO:0005576">
    <property type="term" value="C:extracellular region"/>
    <property type="evidence" value="ECO:0007669"/>
    <property type="project" value="UniProtKB-SubCell"/>
</dbReference>
<evidence type="ECO:0000313" key="8">
    <source>
        <dbReference type="EMBL" id="SVA86021.1"/>
    </source>
</evidence>
<evidence type="ECO:0000256" key="1">
    <source>
        <dbReference type="ARBA" id="ARBA00004613"/>
    </source>
</evidence>
<keyword evidence="7" id="KW-0624">Polysaccharide degradation</keyword>
<evidence type="ECO:0008006" key="9">
    <source>
        <dbReference type="Google" id="ProtNLM"/>
    </source>
</evidence>
<dbReference type="SUPFAM" id="SSF53474">
    <property type="entry name" value="alpha/beta-Hydrolases"/>
    <property type="match status" value="1"/>
</dbReference>
<dbReference type="EMBL" id="UINC01020499">
    <property type="protein sequence ID" value="SVA86021.1"/>
    <property type="molecule type" value="Genomic_DNA"/>
</dbReference>
<dbReference type="InterPro" id="IPR010126">
    <property type="entry name" value="Esterase_phb"/>
</dbReference>
<dbReference type="Pfam" id="PF10503">
    <property type="entry name" value="Esterase_PHB"/>
    <property type="match status" value="1"/>
</dbReference>
<organism evidence="8">
    <name type="scientific">marine metagenome</name>
    <dbReference type="NCBI Taxonomy" id="408172"/>
    <lineage>
        <taxon>unclassified sequences</taxon>
        <taxon>metagenomes</taxon>
        <taxon>ecological metagenomes</taxon>
    </lineage>
</organism>
<dbReference type="InterPro" id="IPR029058">
    <property type="entry name" value="AB_hydrolase_fold"/>
</dbReference>
<dbReference type="GO" id="GO:0045493">
    <property type="term" value="P:xylan catabolic process"/>
    <property type="evidence" value="ECO:0007669"/>
    <property type="project" value="UniProtKB-KW"/>
</dbReference>
<dbReference type="Gene3D" id="3.40.50.1820">
    <property type="entry name" value="alpha/beta hydrolase"/>
    <property type="match status" value="1"/>
</dbReference>
<dbReference type="GO" id="GO:0030600">
    <property type="term" value="F:feruloyl esterase activity"/>
    <property type="evidence" value="ECO:0007669"/>
    <property type="project" value="InterPro"/>
</dbReference>
<evidence type="ECO:0000256" key="4">
    <source>
        <dbReference type="ARBA" id="ARBA00022729"/>
    </source>
</evidence>
<evidence type="ECO:0000256" key="3">
    <source>
        <dbReference type="ARBA" id="ARBA00022651"/>
    </source>
</evidence>
<sequence>MKKILIVIFLIFSCSSEISPVADPINIVDPTDPVITVEYGLQEFEVEFQGITRSFNIFVPDSYDPFDAVPLLFCLHAWSSSNEIIMTYTGFNDIASEENFIVVYPQGSYFNGTTHWNVGGWTLGSSVDDVAFIDFLIDAISEDYLIDSERIYSTGMSNGGYMSFLLACQLSEKIAAIASVAGSMTPETFDVCDPKRAISILQIHGTNDVLVPYNGGDGTMAINDVIDYWRGHNSCDSSPTVIDIPDIFALDFSTVQEITYSCDNDDTNTNAMVRHYRVDGGGHDWIGAWGNRDVNASELIWEFFSLYDLNGLID</sequence>
<name>A0A381ZAQ0_9ZZZZ</name>
<proteinExistence type="predicted"/>
<keyword evidence="2" id="KW-0964">Secreted</keyword>
<evidence type="ECO:0000256" key="6">
    <source>
        <dbReference type="ARBA" id="ARBA00023277"/>
    </source>
</evidence>
<reference evidence="8" key="1">
    <citation type="submission" date="2018-05" db="EMBL/GenBank/DDBJ databases">
        <authorList>
            <person name="Lanie J.A."/>
            <person name="Ng W.-L."/>
            <person name="Kazmierczak K.M."/>
            <person name="Andrzejewski T.M."/>
            <person name="Davidsen T.M."/>
            <person name="Wayne K.J."/>
            <person name="Tettelin H."/>
            <person name="Glass J.I."/>
            <person name="Rusch D."/>
            <person name="Podicherti R."/>
            <person name="Tsui H.-C.T."/>
            <person name="Winkler M.E."/>
        </authorList>
    </citation>
    <scope>NUCLEOTIDE SEQUENCE</scope>
</reference>
<evidence type="ECO:0000256" key="7">
    <source>
        <dbReference type="ARBA" id="ARBA00023326"/>
    </source>
</evidence>
<evidence type="ECO:0000256" key="2">
    <source>
        <dbReference type="ARBA" id="ARBA00022525"/>
    </source>
</evidence>
<evidence type="ECO:0000256" key="5">
    <source>
        <dbReference type="ARBA" id="ARBA00022801"/>
    </source>
</evidence>
<keyword evidence="5" id="KW-0378">Hydrolase</keyword>
<keyword evidence="4" id="KW-0732">Signal</keyword>
<dbReference type="InterPro" id="IPR043595">
    <property type="entry name" value="FaeB/C/D"/>
</dbReference>
<keyword evidence="6" id="KW-0119">Carbohydrate metabolism</keyword>
<accession>A0A381ZAQ0</accession>
<keyword evidence="3" id="KW-0858">Xylan degradation</keyword>
<protein>
    <recommendedName>
        <fullName evidence="9">Phospholipase/carboxylesterase/thioesterase domain-containing protein</fullName>
    </recommendedName>
</protein>